<feature type="region of interest" description="Disordered" evidence="1">
    <location>
        <begin position="186"/>
        <end position="210"/>
    </location>
</feature>
<dbReference type="InterPro" id="IPR021549">
    <property type="entry name" value="DUF2894"/>
</dbReference>
<accession>A0ABQ6ZI76</accession>
<evidence type="ECO:0000313" key="3">
    <source>
        <dbReference type="Proteomes" id="UP000781710"/>
    </source>
</evidence>
<name>A0ABQ6ZI76_9GAMM</name>
<dbReference type="Pfam" id="PF11445">
    <property type="entry name" value="DUF2894"/>
    <property type="match status" value="1"/>
</dbReference>
<comment type="caution">
    <text evidence="2">The sequence shown here is derived from an EMBL/GenBank/DDBJ whole genome shotgun (WGS) entry which is preliminary data.</text>
</comment>
<evidence type="ECO:0000313" key="2">
    <source>
        <dbReference type="EMBL" id="KAF1725670.1"/>
    </source>
</evidence>
<protein>
    <recommendedName>
        <fullName evidence="4">DUF2894 domain-containing protein</fullName>
    </recommendedName>
</protein>
<keyword evidence="3" id="KW-1185">Reference proteome</keyword>
<feature type="region of interest" description="Disordered" evidence="1">
    <location>
        <begin position="92"/>
        <end position="111"/>
    </location>
</feature>
<dbReference type="EMBL" id="PDWW01000008">
    <property type="protein sequence ID" value="KAF1725670.1"/>
    <property type="molecule type" value="Genomic_DNA"/>
</dbReference>
<dbReference type="Proteomes" id="UP000781710">
    <property type="component" value="Unassembled WGS sequence"/>
</dbReference>
<reference evidence="2 3" key="1">
    <citation type="submission" date="2017-10" db="EMBL/GenBank/DDBJ databases">
        <title>Whole genome sequencing of members of genus Pseudoxanthomonas.</title>
        <authorList>
            <person name="Kumar S."/>
            <person name="Bansal K."/>
            <person name="Kaur A."/>
            <person name="Patil P."/>
            <person name="Sharma S."/>
            <person name="Patil P.B."/>
        </authorList>
    </citation>
    <scope>NUCLEOTIDE SEQUENCE [LARGE SCALE GENOMIC DNA]</scope>
    <source>
        <strain evidence="2 3">DSM 17109</strain>
    </source>
</reference>
<dbReference type="RefSeq" id="WP_162337392.1">
    <property type="nucleotide sequence ID" value="NZ_JBHSRQ010000016.1"/>
</dbReference>
<evidence type="ECO:0000256" key="1">
    <source>
        <dbReference type="SAM" id="MobiDB-lite"/>
    </source>
</evidence>
<feature type="compositionally biased region" description="Basic residues" evidence="1">
    <location>
        <begin position="201"/>
        <end position="210"/>
    </location>
</feature>
<sequence>MDGNALPVAAQLQAWRARGAERMDPVRFAFLDALATRALAHEGAARRLLDARLSGLVATYTTDLAAWTPTPSRQTTPSDDGALRLLVTALQSRSPAQPPADTHAGTPAGQAPAVLEEARRVWTQVRTDSQVRASLDDVPADAGPLNSGMLVHRALHLMRGVSPGYLQHFIAYTDTLSSLERLQSQLGAPTPAASDSVKPAGRSRTRKRRA</sequence>
<proteinExistence type="predicted"/>
<organism evidence="2 3">
    <name type="scientific">Pseudoxanthomonas japonensis</name>
    <dbReference type="NCBI Taxonomy" id="69284"/>
    <lineage>
        <taxon>Bacteria</taxon>
        <taxon>Pseudomonadati</taxon>
        <taxon>Pseudomonadota</taxon>
        <taxon>Gammaproteobacteria</taxon>
        <taxon>Lysobacterales</taxon>
        <taxon>Lysobacteraceae</taxon>
        <taxon>Pseudoxanthomonas</taxon>
    </lineage>
</organism>
<gene>
    <name evidence="2" type="ORF">CSC78_08050</name>
</gene>
<evidence type="ECO:0008006" key="4">
    <source>
        <dbReference type="Google" id="ProtNLM"/>
    </source>
</evidence>